<dbReference type="eggNOG" id="COG1388">
    <property type="taxonomic scope" value="Bacteria"/>
</dbReference>
<dbReference type="EMBL" id="ABXJ01000128">
    <property type="protein sequence ID" value="EEA89601.1"/>
    <property type="molecule type" value="Genomic_DNA"/>
</dbReference>
<dbReference type="InterPro" id="IPR013168">
    <property type="entry name" value="Cpl_7_lyso_C"/>
</dbReference>
<dbReference type="GeneID" id="98002223"/>
<dbReference type="InterPro" id="IPR036779">
    <property type="entry name" value="LysM_dom_sf"/>
</dbReference>
<dbReference type="InterPro" id="IPR002053">
    <property type="entry name" value="Glyco_hydro_25"/>
</dbReference>
<dbReference type="Pfam" id="PF01183">
    <property type="entry name" value="Glyco_hydro_25"/>
    <property type="match status" value="1"/>
</dbReference>
<dbReference type="CDD" id="cd00118">
    <property type="entry name" value="LysM"/>
    <property type="match status" value="1"/>
</dbReference>
<dbReference type="PROSITE" id="PS51904">
    <property type="entry name" value="GLYCOSYL_HYDROL_F25_2"/>
    <property type="match status" value="1"/>
</dbReference>
<evidence type="ECO:0000256" key="3">
    <source>
        <dbReference type="ARBA" id="ARBA00023295"/>
    </source>
</evidence>
<dbReference type="OrthoDB" id="3171425at2"/>
<dbReference type="GO" id="GO:0003796">
    <property type="term" value="F:lysozyme activity"/>
    <property type="evidence" value="ECO:0007669"/>
    <property type="project" value="InterPro"/>
</dbReference>
<sequence length="354" mass="38823">MALNGIDISDFQRGLDLTKVPCDFVICKATEGTSIVHDTCDGFIQTAKKLGKKWGFYHFMNASDPVAQANYFVANCKNYFTEGFPALDYEMYGRIGTDKAKLFLDRVFELTGIRCAVYMSRSVCTEEDWSAIAPNHALWVAQYANTERTGYQNSPWLPSGGFGAWNTCALHQYTSNGRPGGYDGPLDLDIAHMTRAAWDKFCNPSEAVKPEVNAPDTPAQTIDGTALELAARVMRGEFGANDERKAKLGTRYDEVQDLINYVDRTSCAQLADDVERGMFGVNPIRAEVLGGKAKSVQAIVNKRAGICAESVYIVKSGDTLSGIGAKVGVKWQTIASKNGIASPYTIYPGQKLFY</sequence>
<comment type="caution">
    <text evidence="5">The sequence shown here is derived from an EMBL/GenBank/DDBJ whole genome shotgun (WGS) entry which is preliminary data.</text>
</comment>
<dbReference type="InterPro" id="IPR018077">
    <property type="entry name" value="Glyco_hydro_fam25_subgr"/>
</dbReference>
<dbReference type="SUPFAM" id="SSF51445">
    <property type="entry name" value="(Trans)glycosidases"/>
    <property type="match status" value="1"/>
</dbReference>
<dbReference type="PROSITE" id="PS51782">
    <property type="entry name" value="LYSM"/>
    <property type="match status" value="1"/>
</dbReference>
<evidence type="ECO:0000256" key="2">
    <source>
        <dbReference type="ARBA" id="ARBA00022801"/>
    </source>
</evidence>
<dbReference type="Pfam" id="PF01476">
    <property type="entry name" value="LysM"/>
    <property type="match status" value="1"/>
</dbReference>
<reference evidence="5 6" key="2">
    <citation type="submission" date="2008-10" db="EMBL/GenBank/DDBJ databases">
        <authorList>
            <person name="Fulton L."/>
            <person name="Clifton S."/>
            <person name="Fulton B."/>
            <person name="Xu J."/>
            <person name="Minx P."/>
            <person name="Pepin K.H."/>
            <person name="Johnson M."/>
            <person name="Thiruvilangam P."/>
            <person name="Bhonagiri V."/>
            <person name="Nash W.E."/>
            <person name="Mardis E.R."/>
            <person name="Wilson R.K."/>
        </authorList>
    </citation>
    <scope>NUCLEOTIDE SEQUENCE [LARGE SCALE GENOMIC DNA]</scope>
    <source>
        <strain evidence="5 6">DSM 13279</strain>
    </source>
</reference>
<dbReference type="InterPro" id="IPR017853">
    <property type="entry name" value="GH"/>
</dbReference>
<proteinExistence type="inferred from homology"/>
<dbReference type="Gene3D" id="3.10.350.10">
    <property type="entry name" value="LysM domain"/>
    <property type="match status" value="1"/>
</dbReference>
<dbReference type="PANTHER" id="PTHR34135:SF2">
    <property type="entry name" value="LYSOZYME"/>
    <property type="match status" value="1"/>
</dbReference>
<feature type="domain" description="LysM" evidence="4">
    <location>
        <begin position="310"/>
        <end position="354"/>
    </location>
</feature>
<gene>
    <name evidence="5" type="ORF">COLSTE_02142</name>
</gene>
<keyword evidence="6" id="KW-1185">Reference proteome</keyword>
<dbReference type="Proteomes" id="UP000003560">
    <property type="component" value="Unassembled WGS sequence"/>
</dbReference>
<reference evidence="5 6" key="1">
    <citation type="submission" date="2008-10" db="EMBL/GenBank/DDBJ databases">
        <title>Draft genome sequence of Collinsella stercoris (DSM 13279).</title>
        <authorList>
            <person name="Sudarsanam P."/>
            <person name="Ley R."/>
            <person name="Guruge J."/>
            <person name="Turnbaugh P.J."/>
            <person name="Mahowald M."/>
            <person name="Liep D."/>
            <person name="Gordon J."/>
        </authorList>
    </citation>
    <scope>NUCLEOTIDE SEQUENCE [LARGE SCALE GENOMIC DNA]</scope>
    <source>
        <strain evidence="5 6">DSM 13279</strain>
    </source>
</reference>
<dbReference type="eggNOG" id="COG3757">
    <property type="taxonomic scope" value="Bacteria"/>
</dbReference>
<comment type="similarity">
    <text evidence="1">Belongs to the glycosyl hydrolase 25 family.</text>
</comment>
<dbReference type="SMART" id="SM00641">
    <property type="entry name" value="Glyco_25"/>
    <property type="match status" value="1"/>
</dbReference>
<dbReference type="Gene3D" id="3.20.20.80">
    <property type="entry name" value="Glycosidases"/>
    <property type="match status" value="1"/>
</dbReference>
<accession>B6GDG2</accession>
<dbReference type="RefSeq" id="WP_006721771.1">
    <property type="nucleotide sequence ID" value="NZ_CP085935.1"/>
</dbReference>
<dbReference type="GO" id="GO:0016998">
    <property type="term" value="P:cell wall macromolecule catabolic process"/>
    <property type="evidence" value="ECO:0007669"/>
    <property type="project" value="InterPro"/>
</dbReference>
<evidence type="ECO:0000313" key="6">
    <source>
        <dbReference type="Proteomes" id="UP000003560"/>
    </source>
</evidence>
<evidence type="ECO:0000259" key="4">
    <source>
        <dbReference type="PROSITE" id="PS51782"/>
    </source>
</evidence>
<dbReference type="SMART" id="SM00257">
    <property type="entry name" value="LysM"/>
    <property type="match status" value="1"/>
</dbReference>
<keyword evidence="3" id="KW-0326">Glycosidase</keyword>
<dbReference type="Pfam" id="PF08230">
    <property type="entry name" value="CW_7"/>
    <property type="match status" value="1"/>
</dbReference>
<organism evidence="5 6">
    <name type="scientific">Collinsella stercoris DSM 13279</name>
    <dbReference type="NCBI Taxonomy" id="445975"/>
    <lineage>
        <taxon>Bacteria</taxon>
        <taxon>Bacillati</taxon>
        <taxon>Actinomycetota</taxon>
        <taxon>Coriobacteriia</taxon>
        <taxon>Coriobacteriales</taxon>
        <taxon>Coriobacteriaceae</taxon>
        <taxon>Collinsella</taxon>
    </lineage>
</organism>
<evidence type="ECO:0000313" key="5">
    <source>
        <dbReference type="EMBL" id="EEA89601.1"/>
    </source>
</evidence>
<dbReference type="HOGENOM" id="CLU_044973_1_1_11"/>
<keyword evidence="2 5" id="KW-0378">Hydrolase</keyword>
<evidence type="ECO:0000256" key="1">
    <source>
        <dbReference type="ARBA" id="ARBA00010646"/>
    </source>
</evidence>
<dbReference type="SUPFAM" id="SSF54106">
    <property type="entry name" value="LysM domain"/>
    <property type="match status" value="1"/>
</dbReference>
<dbReference type="GO" id="GO:0016052">
    <property type="term" value="P:carbohydrate catabolic process"/>
    <property type="evidence" value="ECO:0007669"/>
    <property type="project" value="TreeGrafter"/>
</dbReference>
<dbReference type="GO" id="GO:0009253">
    <property type="term" value="P:peptidoglycan catabolic process"/>
    <property type="evidence" value="ECO:0007669"/>
    <property type="project" value="InterPro"/>
</dbReference>
<protein>
    <submittedName>
        <fullName evidence="5">Glycosyl hydrolase family 25</fullName>
    </submittedName>
</protein>
<dbReference type="InterPro" id="IPR018392">
    <property type="entry name" value="LysM"/>
</dbReference>
<dbReference type="AlphaFoldDB" id="B6GDG2"/>
<dbReference type="PANTHER" id="PTHR34135">
    <property type="entry name" value="LYSOZYME"/>
    <property type="match status" value="1"/>
</dbReference>
<name>B6GDG2_9ACTN</name>
<dbReference type="STRING" id="445975.COLSTE_02142"/>